<gene>
    <name evidence="1" type="ORF">GS4_51_00360</name>
</gene>
<sequence length="148" mass="17299">MSCPSFQGMRYHPWRHARDLDIAIEFVPNLRARATYSAGLIQIRAGLSQRERRAAVAHEIVHYERGDDGVACSRWHLQKLERQVHLEAARRLITIEDLADAVIGEPDYPCMAQKLWVDDYTFRLRLAYVSDEEREQIQHLCPSEWRIA</sequence>
<organism evidence="1 2">
    <name type="scientific">Gordonia soli NBRC 108243</name>
    <dbReference type="NCBI Taxonomy" id="1223545"/>
    <lineage>
        <taxon>Bacteria</taxon>
        <taxon>Bacillati</taxon>
        <taxon>Actinomycetota</taxon>
        <taxon>Actinomycetes</taxon>
        <taxon>Mycobacteriales</taxon>
        <taxon>Gordoniaceae</taxon>
        <taxon>Gordonia</taxon>
    </lineage>
</organism>
<protein>
    <recommendedName>
        <fullName evidence="3">IrrE N-terminal-like domain-containing protein</fullName>
    </recommendedName>
</protein>
<comment type="caution">
    <text evidence="1">The sequence shown here is derived from an EMBL/GenBank/DDBJ whole genome shotgun (WGS) entry which is preliminary data.</text>
</comment>
<dbReference type="AlphaFoldDB" id="M0QR54"/>
<dbReference type="Proteomes" id="UP000011666">
    <property type="component" value="Unassembled WGS sequence"/>
</dbReference>
<reference evidence="1 2" key="1">
    <citation type="submission" date="2013-01" db="EMBL/GenBank/DDBJ databases">
        <title>Whole genome shotgun sequence of Gordonia soli NBRC 108243.</title>
        <authorList>
            <person name="Isaki-Nakamura S."/>
            <person name="Hosoyama A."/>
            <person name="Tsuchikane K."/>
            <person name="Ando Y."/>
            <person name="Baba S."/>
            <person name="Ohji S."/>
            <person name="Hamada M."/>
            <person name="Tamura T."/>
            <person name="Yamazoe A."/>
            <person name="Yamazaki S."/>
            <person name="Fujita N."/>
        </authorList>
    </citation>
    <scope>NUCLEOTIDE SEQUENCE [LARGE SCALE GENOMIC DNA]</scope>
    <source>
        <strain evidence="1 2">NBRC 108243</strain>
    </source>
</reference>
<evidence type="ECO:0008006" key="3">
    <source>
        <dbReference type="Google" id="ProtNLM"/>
    </source>
</evidence>
<dbReference type="STRING" id="1223545.GS4_51_00360"/>
<evidence type="ECO:0000313" key="1">
    <source>
        <dbReference type="EMBL" id="GAC71098.1"/>
    </source>
</evidence>
<proteinExistence type="predicted"/>
<evidence type="ECO:0000313" key="2">
    <source>
        <dbReference type="Proteomes" id="UP000011666"/>
    </source>
</evidence>
<dbReference type="EMBL" id="BANX01000051">
    <property type="protein sequence ID" value="GAC71098.1"/>
    <property type="molecule type" value="Genomic_DNA"/>
</dbReference>
<keyword evidence="2" id="KW-1185">Reference proteome</keyword>
<accession>M0QR54</accession>
<name>M0QR54_9ACTN</name>